<evidence type="ECO:0000256" key="1">
    <source>
        <dbReference type="ARBA" id="ARBA00023015"/>
    </source>
</evidence>
<proteinExistence type="predicted"/>
<evidence type="ECO:0000256" key="2">
    <source>
        <dbReference type="ARBA" id="ARBA00023125"/>
    </source>
</evidence>
<evidence type="ECO:0000313" key="5">
    <source>
        <dbReference type="EMBL" id="MFC4719496.1"/>
    </source>
</evidence>
<keyword evidence="3" id="KW-0804">Transcription</keyword>
<organism evidence="5 6">
    <name type="scientific">Enterococcus lemanii</name>
    <dbReference type="NCBI Taxonomy" id="1159752"/>
    <lineage>
        <taxon>Bacteria</taxon>
        <taxon>Bacillati</taxon>
        <taxon>Bacillota</taxon>
        <taxon>Bacilli</taxon>
        <taxon>Lactobacillales</taxon>
        <taxon>Enterococcaceae</taxon>
        <taxon>Enterococcus</taxon>
    </lineage>
</organism>
<protein>
    <submittedName>
        <fullName evidence="5">MarR family transcriptional regulator</fullName>
    </submittedName>
</protein>
<dbReference type="PRINTS" id="PR00598">
    <property type="entry name" value="HTHMARR"/>
</dbReference>
<dbReference type="InterPro" id="IPR000835">
    <property type="entry name" value="HTH_MarR-typ"/>
</dbReference>
<accession>A0ABV9MU37</accession>
<dbReference type="PANTHER" id="PTHR42756">
    <property type="entry name" value="TRANSCRIPTIONAL REGULATOR, MARR"/>
    <property type="match status" value="1"/>
</dbReference>
<dbReference type="EMBL" id="JBHSGS010000040">
    <property type="protein sequence ID" value="MFC4719496.1"/>
    <property type="molecule type" value="Genomic_DNA"/>
</dbReference>
<sequence length="153" mass="17735">MDSFDLSAIIEVYQFLNHSLFQGIDEEIAKLKLTKMDLFILLIVALREGVTMTELAQEVGTSKVQISRWITNLEQMNLVKRQHNTKNRRMVNVYLTSEGKAIHSKRKEQFERKLEENFATLPSEEFLALKDHFAAALAILQKTQLYSNFLPEC</sequence>
<feature type="domain" description="HTH marR-type" evidence="4">
    <location>
        <begin position="1"/>
        <end position="138"/>
    </location>
</feature>
<evidence type="ECO:0000313" key="6">
    <source>
        <dbReference type="Proteomes" id="UP001595969"/>
    </source>
</evidence>
<evidence type="ECO:0000256" key="3">
    <source>
        <dbReference type="ARBA" id="ARBA00023163"/>
    </source>
</evidence>
<dbReference type="PANTHER" id="PTHR42756:SF1">
    <property type="entry name" value="TRANSCRIPTIONAL REPRESSOR OF EMRAB OPERON"/>
    <property type="match status" value="1"/>
</dbReference>
<dbReference type="Proteomes" id="UP001595969">
    <property type="component" value="Unassembled WGS sequence"/>
</dbReference>
<keyword evidence="6" id="KW-1185">Reference proteome</keyword>
<gene>
    <name evidence="5" type="ORF">ACFO5I_07090</name>
</gene>
<comment type="caution">
    <text evidence="5">The sequence shown here is derived from an EMBL/GenBank/DDBJ whole genome shotgun (WGS) entry which is preliminary data.</text>
</comment>
<dbReference type="InterPro" id="IPR036388">
    <property type="entry name" value="WH-like_DNA-bd_sf"/>
</dbReference>
<name>A0ABV9MU37_9ENTE</name>
<dbReference type="PROSITE" id="PS50995">
    <property type="entry name" value="HTH_MARR_2"/>
    <property type="match status" value="1"/>
</dbReference>
<evidence type="ECO:0000259" key="4">
    <source>
        <dbReference type="PROSITE" id="PS50995"/>
    </source>
</evidence>
<dbReference type="SUPFAM" id="SSF46785">
    <property type="entry name" value="Winged helix' DNA-binding domain"/>
    <property type="match status" value="1"/>
</dbReference>
<dbReference type="InterPro" id="IPR036390">
    <property type="entry name" value="WH_DNA-bd_sf"/>
</dbReference>
<keyword evidence="2" id="KW-0238">DNA-binding</keyword>
<reference evidence="6" key="1">
    <citation type="journal article" date="2019" name="Int. J. Syst. Evol. Microbiol.">
        <title>The Global Catalogue of Microorganisms (GCM) 10K type strain sequencing project: providing services to taxonomists for standard genome sequencing and annotation.</title>
        <authorList>
            <consortium name="The Broad Institute Genomics Platform"/>
            <consortium name="The Broad Institute Genome Sequencing Center for Infectious Disease"/>
            <person name="Wu L."/>
            <person name="Ma J."/>
        </authorList>
    </citation>
    <scope>NUCLEOTIDE SEQUENCE [LARGE SCALE GENOMIC DNA]</scope>
    <source>
        <strain evidence="6">CGMCC 1.19032</strain>
    </source>
</reference>
<dbReference type="SMART" id="SM00347">
    <property type="entry name" value="HTH_MARR"/>
    <property type="match status" value="1"/>
</dbReference>
<dbReference type="Gene3D" id="1.10.10.10">
    <property type="entry name" value="Winged helix-like DNA-binding domain superfamily/Winged helix DNA-binding domain"/>
    <property type="match status" value="1"/>
</dbReference>
<keyword evidence="1" id="KW-0805">Transcription regulation</keyword>
<dbReference type="RefSeq" id="WP_204653128.1">
    <property type="nucleotide sequence ID" value="NZ_JAFBFD010000005.1"/>
</dbReference>
<dbReference type="Pfam" id="PF01047">
    <property type="entry name" value="MarR"/>
    <property type="match status" value="1"/>
</dbReference>